<dbReference type="AlphaFoldDB" id="A0ABD1E3G5"/>
<keyword evidence="3" id="KW-1185">Reference proteome</keyword>
<dbReference type="PANTHER" id="PTHR11937">
    <property type="entry name" value="ACTIN"/>
    <property type="match status" value="1"/>
</dbReference>
<gene>
    <name evidence="2" type="ORF">ABEB36_014682</name>
</gene>
<sequence length="350" mass="39380">MDHLKPSIILDLGSGYIKAGTAESEFPSCSIPTRIFSSNEEEDPVYPIEHGIIQNYEHIETLIGQIYDNELNLRPEEHPVLLTQPPKNPQKDKEKLAEILFENFQAPALYEEVHSVLTFYASGKSAGLILESGHGLTSVVPILSGYAISEAILRLDVGGGEIDKYLANFVNEKQPDNPITNEEARILKENLCYVPEESNFNHRDAMEESYRLPDGRTITLEKERQIATNPLFDPSLVDQYDAPGIHEMIFQSIFKCGVDLRRDFANNIILSGGNTMFSGLDVRLKHELESRVPPSMTIHIIADPDRKVYVWRGGSILASLSTFIKNICLSRQEYEEFGASILRKKFINGL</sequence>
<dbReference type="Proteomes" id="UP001566132">
    <property type="component" value="Unassembled WGS sequence"/>
</dbReference>
<evidence type="ECO:0000313" key="3">
    <source>
        <dbReference type="Proteomes" id="UP001566132"/>
    </source>
</evidence>
<dbReference type="InterPro" id="IPR043129">
    <property type="entry name" value="ATPase_NBD"/>
</dbReference>
<dbReference type="PRINTS" id="PR00190">
    <property type="entry name" value="ACTIN"/>
</dbReference>
<accession>A0ABD1E3G5</accession>
<name>A0ABD1E3G5_HYPHA</name>
<dbReference type="SUPFAM" id="SSF53067">
    <property type="entry name" value="Actin-like ATPase domain"/>
    <property type="match status" value="2"/>
</dbReference>
<organism evidence="2 3">
    <name type="scientific">Hypothenemus hampei</name>
    <name type="common">Coffee berry borer</name>
    <dbReference type="NCBI Taxonomy" id="57062"/>
    <lineage>
        <taxon>Eukaryota</taxon>
        <taxon>Metazoa</taxon>
        <taxon>Ecdysozoa</taxon>
        <taxon>Arthropoda</taxon>
        <taxon>Hexapoda</taxon>
        <taxon>Insecta</taxon>
        <taxon>Pterygota</taxon>
        <taxon>Neoptera</taxon>
        <taxon>Endopterygota</taxon>
        <taxon>Coleoptera</taxon>
        <taxon>Polyphaga</taxon>
        <taxon>Cucujiformia</taxon>
        <taxon>Curculionidae</taxon>
        <taxon>Scolytinae</taxon>
        <taxon>Hypothenemus</taxon>
    </lineage>
</organism>
<comment type="similarity">
    <text evidence="1">Belongs to the actin family.</text>
</comment>
<protein>
    <recommendedName>
        <fullName evidence="4">Actin</fullName>
    </recommendedName>
</protein>
<dbReference type="InterPro" id="IPR004000">
    <property type="entry name" value="Actin"/>
</dbReference>
<proteinExistence type="inferred from homology"/>
<dbReference type="Gene3D" id="3.30.420.40">
    <property type="match status" value="2"/>
</dbReference>
<dbReference type="Gene3D" id="3.90.640.10">
    <property type="entry name" value="Actin, Chain A, domain 4"/>
    <property type="match status" value="1"/>
</dbReference>
<comment type="caution">
    <text evidence="2">The sequence shown here is derived from an EMBL/GenBank/DDBJ whole genome shotgun (WGS) entry which is preliminary data.</text>
</comment>
<evidence type="ECO:0000256" key="1">
    <source>
        <dbReference type="RuleBase" id="RU000487"/>
    </source>
</evidence>
<evidence type="ECO:0000313" key="2">
    <source>
        <dbReference type="EMBL" id="KAL1488890.1"/>
    </source>
</evidence>
<dbReference type="SMART" id="SM00268">
    <property type="entry name" value="ACTIN"/>
    <property type="match status" value="1"/>
</dbReference>
<reference evidence="2 3" key="1">
    <citation type="submission" date="2024-05" db="EMBL/GenBank/DDBJ databases">
        <title>Genetic variation in Jamaican populations of the coffee berry borer (Hypothenemus hampei).</title>
        <authorList>
            <person name="Errbii M."/>
            <person name="Myrie A."/>
        </authorList>
    </citation>
    <scope>NUCLEOTIDE SEQUENCE [LARGE SCALE GENOMIC DNA]</scope>
    <source>
        <strain evidence="2">JA-Hopewell-2020-01-JO</strain>
        <tissue evidence="2">Whole body</tissue>
    </source>
</reference>
<dbReference type="EMBL" id="JBDJPC010000013">
    <property type="protein sequence ID" value="KAL1488890.1"/>
    <property type="molecule type" value="Genomic_DNA"/>
</dbReference>
<dbReference type="Pfam" id="PF00022">
    <property type="entry name" value="Actin"/>
    <property type="match status" value="2"/>
</dbReference>
<evidence type="ECO:0008006" key="4">
    <source>
        <dbReference type="Google" id="ProtNLM"/>
    </source>
</evidence>